<dbReference type="PROSITE" id="PS50200">
    <property type="entry name" value="RA"/>
    <property type="match status" value="1"/>
</dbReference>
<feature type="compositionally biased region" description="Acidic residues" evidence="13">
    <location>
        <begin position="661"/>
        <end position="676"/>
    </location>
</feature>
<dbReference type="InterPro" id="IPR036457">
    <property type="entry name" value="PPM-type-like_dom_sf"/>
</dbReference>
<dbReference type="GO" id="GO:0046872">
    <property type="term" value="F:metal ion binding"/>
    <property type="evidence" value="ECO:0007669"/>
    <property type="project" value="UniProtKB-KW"/>
</dbReference>
<evidence type="ECO:0000256" key="4">
    <source>
        <dbReference type="ARBA" id="ARBA00021420"/>
    </source>
</evidence>
<dbReference type="GO" id="GO:0005737">
    <property type="term" value="C:cytoplasm"/>
    <property type="evidence" value="ECO:0007669"/>
    <property type="project" value="TreeGrafter"/>
</dbReference>
<dbReference type="GO" id="GO:0035556">
    <property type="term" value="P:intracellular signal transduction"/>
    <property type="evidence" value="ECO:0007669"/>
    <property type="project" value="InterPro"/>
</dbReference>
<evidence type="ECO:0000256" key="8">
    <source>
        <dbReference type="ARBA" id="ARBA00022842"/>
    </source>
</evidence>
<dbReference type="Proteomes" id="UP000193467">
    <property type="component" value="Unassembled WGS sequence"/>
</dbReference>
<evidence type="ECO:0000256" key="10">
    <source>
        <dbReference type="ARBA" id="ARBA00023239"/>
    </source>
</evidence>
<evidence type="ECO:0000313" key="18">
    <source>
        <dbReference type="Proteomes" id="UP000193467"/>
    </source>
</evidence>
<proteinExistence type="inferred from homology"/>
<evidence type="ECO:0000256" key="7">
    <source>
        <dbReference type="ARBA" id="ARBA00022737"/>
    </source>
</evidence>
<dbReference type="SMART" id="SM00314">
    <property type="entry name" value="RA"/>
    <property type="match status" value="1"/>
</dbReference>
<dbReference type="PROSITE" id="PS51746">
    <property type="entry name" value="PPM_2"/>
    <property type="match status" value="1"/>
</dbReference>
<feature type="region of interest" description="Disordered" evidence="13">
    <location>
        <begin position="361"/>
        <end position="416"/>
    </location>
</feature>
<feature type="compositionally biased region" description="Basic and acidic residues" evidence="13">
    <location>
        <begin position="326"/>
        <end position="335"/>
    </location>
</feature>
<dbReference type="GO" id="GO:0006171">
    <property type="term" value="P:cAMP biosynthetic process"/>
    <property type="evidence" value="ECO:0007669"/>
    <property type="project" value="UniProtKB-KW"/>
</dbReference>
<dbReference type="PROSITE" id="PS50125">
    <property type="entry name" value="GUANYLATE_CYCLASE_2"/>
    <property type="match status" value="1"/>
</dbReference>
<dbReference type="Pfam" id="PF00211">
    <property type="entry name" value="Guanylate_cyc"/>
    <property type="match status" value="1"/>
</dbReference>
<comment type="similarity">
    <text evidence="2">Belongs to the adenylyl cyclase class-3 family.</text>
</comment>
<dbReference type="InterPro" id="IPR029787">
    <property type="entry name" value="Nucleotide_cyclase"/>
</dbReference>
<evidence type="ECO:0000259" key="15">
    <source>
        <dbReference type="PROSITE" id="PS50200"/>
    </source>
</evidence>
<feature type="domain" description="Guanylate cyclase" evidence="14">
    <location>
        <begin position="1787"/>
        <end position="1923"/>
    </location>
</feature>
<dbReference type="InterPro" id="IPR032675">
    <property type="entry name" value="LRR_dom_sf"/>
</dbReference>
<reference evidence="17 18" key="1">
    <citation type="submission" date="2016-07" db="EMBL/GenBank/DDBJ databases">
        <title>Pervasive Adenine N6-methylation of Active Genes in Fungi.</title>
        <authorList>
            <consortium name="DOE Joint Genome Institute"/>
            <person name="Mondo S.J."/>
            <person name="Dannebaum R.O."/>
            <person name="Kuo R.C."/>
            <person name="Labutti K."/>
            <person name="Haridas S."/>
            <person name="Kuo A."/>
            <person name="Salamov A."/>
            <person name="Ahrendt S.R."/>
            <person name="Lipzen A."/>
            <person name="Sullivan W."/>
            <person name="Andreopoulos W.B."/>
            <person name="Clum A."/>
            <person name="Lindquist E."/>
            <person name="Daum C."/>
            <person name="Ramamoorthy G.K."/>
            <person name="Gryganskyi A."/>
            <person name="Culley D."/>
            <person name="Magnuson J.K."/>
            <person name="James T.Y."/>
            <person name="O'Malley M.A."/>
            <person name="Stajich J.E."/>
            <person name="Spatafora J.W."/>
            <person name="Visel A."/>
            <person name="Grigoriev I.V."/>
        </authorList>
    </citation>
    <scope>NUCLEOTIDE SEQUENCE [LARGE SCALE GENOMIC DNA]</scope>
    <source>
        <strain evidence="17 18">62-1032</strain>
    </source>
</reference>
<feature type="compositionally biased region" description="Polar residues" evidence="13">
    <location>
        <begin position="111"/>
        <end position="137"/>
    </location>
</feature>
<dbReference type="SMART" id="SM00365">
    <property type="entry name" value="LRR_SD22"/>
    <property type="match status" value="4"/>
</dbReference>
<dbReference type="InterPro" id="IPR001054">
    <property type="entry name" value="A/G_cyclase"/>
</dbReference>
<keyword evidence="5" id="KW-0433">Leucine-rich repeat</keyword>
<dbReference type="InterPro" id="IPR000159">
    <property type="entry name" value="RA_dom"/>
</dbReference>
<evidence type="ECO:0000256" key="6">
    <source>
        <dbReference type="ARBA" id="ARBA00022723"/>
    </source>
</evidence>
<feature type="region of interest" description="Disordered" evidence="13">
    <location>
        <begin position="442"/>
        <end position="537"/>
    </location>
</feature>
<feature type="compositionally biased region" description="Gly residues" evidence="13">
    <location>
        <begin position="217"/>
        <end position="231"/>
    </location>
</feature>
<sequence>MRDEYSTGLATSPSSVDSPPSPRPKGSSKLVSRDLTSSFFPTLHQTTKSRQQQAAATPTNSNSTTSLLPGFSSGDSSSASTSPSWDDDTLSSLATYPTTAADSRSRFGASSHKQSPLLTNSTSLPHLSSYSNGQLTSPLGRQRSLYSRGRSSSPSPSTALQHHHLSPPPTLSPSRAPRQLHPHDMADFDDEPVVPRSSKQAKMLGVGVDLDPAGSKGVAGRGRNGFGDASGDGGLESWNGWGAKVGNGAVGDGSSSPRLDNGSVRVIAPWGQSASTSSDNRKGKSVASQSTLRGSRSANPLRDDAPPPKEKRKGAFGLGFLKRKTSRSDVRDGYHSDSPSLAEQPAPHFDNVALPAKLQARGDTADPLPRASVSGSRNGKSKYKTKPPTPNRGNSIAPGRGGSSTPVPRNPNAFTVDPEISLDTNLNSMEGIVNFNAINAPPSASLSRSPSSGSTLDPADPNTHHNNGFPEHWVPGQRRMSGPMLLAGSRRGSLDPNGYLPSSSPGSDSSSPVGSPGSGGFGRKPSIGNISAASGSTSGHANAAWAAQAGIGSTSHAPVSPLSITPPGTAARPGLLRTSSGLSAMHSYNMGAAANQANRRPSAVNFEPVPPGSAGGSIGGGSIAGRHGSGPTAAGHPSAGAWTAPDSWAVKAEAGALDHDSSEEEVEDEETEDLESEGGISPDPGHVKMFGAGEDSATAGGGRPGTSNGRPGTKSGRPGTADGLRSGGSKPFMIRIFRPDSTFSTLPAPLTVTAAELTATLARKFQVNGKSSHALYLREKGTERRVGANEKPVLLQKRRFEQAGYTELDKLEELGREDNSYLCKLIYKATHSAISAGEEDVGDSLEFVDLSGKSVETIPIFLYRHAHEIVSLNLSKNRPFDLPTDFVQLCTSLRELVLSHMGIKRIPQAVKECVTLTRLDISNNHIVELEHISLEDVGELMSLKCHNNRLWNLPDYFAKFKMLKYLNLSNNRFDTIPAVVAEVTSLVELDISFNTINVVPPEIGQLKSLERLVLLANTINSLPPTLSNLEHLKELDCRRNLITDLSPISGVASLEVLRCEHNQASVLDAVWAHIRILTASNNSLTRFVISGMSMSLTSLNLSFAKLSTLAPDMFTHLGSVENLVFDSNQIRIIPDGIGSLGNLVNLSFKNNLLAEVPSSIGKLGRLNTLNLSGNNLQTLPASLWNCPQLTSLNASSNLLKDFPDPPEPALVAEPGLDEIEARKLSTISKAPSTSSGRVAPPLALSLQKLFLGDNQLENDSLVPISLMSELRILNLSFNEITEVMATSFFRLGQLEELYLSGNKLTSLPPDDLERLTSLRLLYLNGNRMQTLPAELGKIKKLYALDVGSNVLKYNIANWPYDWNWNWNLELRYLNLSGNKRLEIKPGHQNDTSNLPRSAKRRNLADFSALTKLRILGLMDVTLMIPSVPDENEDRRVRTSLSEINEMGYGIADTLGQRHDTLSLVDIVVPRFRSKDDEAIFGLFDAVNKGQNTGAKLVKYLQDSFTAVFTLELSRLKSGEVTSDALRRAFLGINRDYGNLLLPSMESRRKDSEVSLTDRSSASVRTGAAGIIVYIRRKRMYVANAGNALAVIASKQGKLRLIGKRHEPFDAAEIARIRTAEGWISHRGYVNDEVDISRSFGFYNVFPAINASPDIDEIELEETDEFVIIANRGLWEHMSYQAAVDVARTERADPMAAAAKLRDLAISYGSSQNVMVMVLAVGDLYNKTKKGGYRSHRAGGAHPHDDEGGFYGAQRTGMAMRSRKEEGAGERYLNLVEREIAPPVGMVALVFTDIRNSTALWESNPGMQTAIRMHNQLLRRQLRAIGGYEVKTEGDAFMVSFPTVTSALLWCLTVQLELLREDWPQEILDSEEGREITNARGDIIYRGLSVRMGMHWGAPVCEADPITRRMDYFGPMVNRSARISAVAEGGQISASQDVIDIIQEVVMDARPEPSSLDSDSGEEEEEDWLDPSEKQDVLALRRLGFGMEELGERRLKGLETAEVISLIWPKALKDRIKPTKDVQEKAQTEIYDPSSQIIDVNLVKGLGRVCQRLEAATAAIVNPPRWEDESAPADSAELALAKRKAVIHPTSLAYPIRPDSSDEELAALLEGYLQRIENVLATLTLHSLGPYTEVLAALGAAVRTDPRSILNALSRFAAMMH</sequence>
<feature type="region of interest" description="Disordered" evidence="13">
    <location>
        <begin position="1949"/>
        <end position="1970"/>
    </location>
</feature>
<evidence type="ECO:0000256" key="11">
    <source>
        <dbReference type="ARBA" id="ARBA00032597"/>
    </source>
</evidence>
<feature type="compositionally biased region" description="Acidic residues" evidence="13">
    <location>
        <begin position="1958"/>
        <end position="1969"/>
    </location>
</feature>
<name>A0A1Y2G023_9BASI</name>
<dbReference type="InterPro" id="IPR001611">
    <property type="entry name" value="Leu-rich_rpt"/>
</dbReference>
<evidence type="ECO:0000256" key="3">
    <source>
        <dbReference type="ARBA" id="ARBA00012201"/>
    </source>
</evidence>
<feature type="region of interest" description="Disordered" evidence="13">
    <location>
        <begin position="553"/>
        <end position="576"/>
    </location>
</feature>
<dbReference type="EMBL" id="MCGR01000005">
    <property type="protein sequence ID" value="ORY89795.1"/>
    <property type="molecule type" value="Genomic_DNA"/>
</dbReference>
<dbReference type="SMART" id="SM00332">
    <property type="entry name" value="PP2Cc"/>
    <property type="match status" value="1"/>
</dbReference>
<feature type="compositionally biased region" description="Polar residues" evidence="13">
    <location>
        <begin position="528"/>
        <end position="537"/>
    </location>
</feature>
<feature type="domain" description="PPM-type phosphatase" evidence="16">
    <location>
        <begin position="1447"/>
        <end position="1720"/>
    </location>
</feature>
<dbReference type="SMART" id="SM00369">
    <property type="entry name" value="LRR_TYP"/>
    <property type="match status" value="10"/>
</dbReference>
<evidence type="ECO:0000256" key="13">
    <source>
        <dbReference type="SAM" id="MobiDB-lite"/>
    </source>
</evidence>
<dbReference type="OrthoDB" id="2021138at2759"/>
<dbReference type="SUPFAM" id="SSF55073">
    <property type="entry name" value="Nucleotide cyclase"/>
    <property type="match status" value="1"/>
</dbReference>
<keyword evidence="10" id="KW-0456">Lyase</keyword>
<feature type="region of interest" description="Disordered" evidence="13">
    <location>
        <begin position="270"/>
        <end position="347"/>
    </location>
</feature>
<feature type="compositionally biased region" description="Gly residues" evidence="13">
    <location>
        <begin position="613"/>
        <end position="623"/>
    </location>
</feature>
<feature type="region of interest" description="Disordered" evidence="13">
    <location>
        <begin position="1"/>
        <end position="231"/>
    </location>
</feature>
<dbReference type="Pfam" id="PF23010">
    <property type="entry name" value="RA_3"/>
    <property type="match status" value="1"/>
</dbReference>
<evidence type="ECO:0000256" key="5">
    <source>
        <dbReference type="ARBA" id="ARBA00022614"/>
    </source>
</evidence>
<dbReference type="STRING" id="106004.A0A1Y2G023"/>
<dbReference type="Pfam" id="PF13855">
    <property type="entry name" value="LRR_8"/>
    <property type="match status" value="2"/>
</dbReference>
<dbReference type="SMART" id="SM00364">
    <property type="entry name" value="LRR_BAC"/>
    <property type="match status" value="9"/>
</dbReference>
<organism evidence="17 18">
    <name type="scientific">Leucosporidium creatinivorum</name>
    <dbReference type="NCBI Taxonomy" id="106004"/>
    <lineage>
        <taxon>Eukaryota</taxon>
        <taxon>Fungi</taxon>
        <taxon>Dikarya</taxon>
        <taxon>Basidiomycota</taxon>
        <taxon>Pucciniomycotina</taxon>
        <taxon>Microbotryomycetes</taxon>
        <taxon>Leucosporidiales</taxon>
        <taxon>Leucosporidium</taxon>
    </lineage>
</organism>
<dbReference type="CDD" id="cd17214">
    <property type="entry name" value="RA_CYR1_like"/>
    <property type="match status" value="1"/>
</dbReference>
<evidence type="ECO:0000259" key="14">
    <source>
        <dbReference type="PROSITE" id="PS50125"/>
    </source>
</evidence>
<dbReference type="Pfam" id="PF00560">
    <property type="entry name" value="LRR_1"/>
    <property type="match status" value="1"/>
</dbReference>
<protein>
    <recommendedName>
        <fullName evidence="4">Adenylate cyclase</fullName>
        <ecNumber evidence="3">4.6.1.1</ecNumber>
    </recommendedName>
    <alternativeName>
        <fullName evidence="11">ATP pyrophosphate-lyase</fullName>
    </alternativeName>
    <alternativeName>
        <fullName evidence="12">Adenylyl cyclase</fullName>
    </alternativeName>
</protein>
<dbReference type="PANTHER" id="PTHR48051:SF1">
    <property type="entry name" value="RAS SUPPRESSOR PROTEIN 1"/>
    <property type="match status" value="1"/>
</dbReference>
<dbReference type="SUPFAM" id="SSF52058">
    <property type="entry name" value="L domain-like"/>
    <property type="match status" value="2"/>
</dbReference>
<feature type="compositionally biased region" description="Low complexity" evidence="13">
    <location>
        <begin position="501"/>
        <end position="515"/>
    </location>
</feature>
<keyword evidence="9" id="KW-0115">cAMP biosynthesis</keyword>
<dbReference type="InterPro" id="IPR050216">
    <property type="entry name" value="LRR_domain-containing"/>
</dbReference>
<dbReference type="Gene3D" id="3.60.40.10">
    <property type="entry name" value="PPM-type phosphatase domain"/>
    <property type="match status" value="1"/>
</dbReference>
<dbReference type="GO" id="GO:0004016">
    <property type="term" value="F:adenylate cyclase activity"/>
    <property type="evidence" value="ECO:0007669"/>
    <property type="project" value="UniProtKB-EC"/>
</dbReference>
<evidence type="ECO:0000256" key="2">
    <source>
        <dbReference type="ARBA" id="ARBA00005381"/>
    </source>
</evidence>
<evidence type="ECO:0000259" key="16">
    <source>
        <dbReference type="PROSITE" id="PS51746"/>
    </source>
</evidence>
<feature type="compositionally biased region" description="Polar residues" evidence="13">
    <location>
        <begin position="90"/>
        <end position="102"/>
    </location>
</feature>
<evidence type="ECO:0000256" key="9">
    <source>
        <dbReference type="ARBA" id="ARBA00022998"/>
    </source>
</evidence>
<dbReference type="CDD" id="cd07302">
    <property type="entry name" value="CHD"/>
    <property type="match status" value="1"/>
</dbReference>
<comment type="catalytic activity">
    <reaction evidence="1">
        <text>ATP = 3',5'-cyclic AMP + diphosphate</text>
        <dbReference type="Rhea" id="RHEA:15389"/>
        <dbReference type="ChEBI" id="CHEBI:30616"/>
        <dbReference type="ChEBI" id="CHEBI:33019"/>
        <dbReference type="ChEBI" id="CHEBI:58165"/>
        <dbReference type="EC" id="4.6.1.1"/>
    </reaction>
</comment>
<evidence type="ECO:0000256" key="1">
    <source>
        <dbReference type="ARBA" id="ARBA00001593"/>
    </source>
</evidence>
<keyword evidence="7" id="KW-0677">Repeat</keyword>
<feature type="compositionally biased region" description="Polar residues" evidence="13">
    <location>
        <begin position="34"/>
        <end position="53"/>
    </location>
</feature>
<feature type="region of interest" description="Disordered" evidence="13">
    <location>
        <begin position="602"/>
        <end position="728"/>
    </location>
</feature>
<dbReference type="SUPFAM" id="SSF81606">
    <property type="entry name" value="PP2C-like"/>
    <property type="match status" value="1"/>
</dbReference>
<accession>A0A1Y2G023</accession>
<evidence type="ECO:0000256" key="12">
    <source>
        <dbReference type="ARBA" id="ARBA00032637"/>
    </source>
</evidence>
<dbReference type="InParanoid" id="A0A1Y2G023"/>
<dbReference type="CDD" id="cd00143">
    <property type="entry name" value="PP2Cc"/>
    <property type="match status" value="1"/>
</dbReference>
<dbReference type="PROSITE" id="PS51450">
    <property type="entry name" value="LRR"/>
    <property type="match status" value="4"/>
</dbReference>
<dbReference type="InterPro" id="IPR001932">
    <property type="entry name" value="PPM-type_phosphatase-like_dom"/>
</dbReference>
<dbReference type="Gene3D" id="3.30.70.1230">
    <property type="entry name" value="Nucleotide cyclase"/>
    <property type="match status" value="1"/>
</dbReference>
<dbReference type="Gene3D" id="3.80.10.10">
    <property type="entry name" value="Ribonuclease Inhibitor"/>
    <property type="match status" value="3"/>
</dbReference>
<keyword evidence="6" id="KW-0479">Metal-binding</keyword>
<dbReference type="Pfam" id="PF00481">
    <property type="entry name" value="PP2C"/>
    <property type="match status" value="1"/>
</dbReference>
<feature type="compositionally biased region" description="Low complexity" evidence="13">
    <location>
        <begin position="54"/>
        <end position="84"/>
    </location>
</feature>
<dbReference type="FunCoup" id="A0A1Y2G023">
    <property type="interactions" value="91"/>
</dbReference>
<evidence type="ECO:0000313" key="17">
    <source>
        <dbReference type="EMBL" id="ORY89795.1"/>
    </source>
</evidence>
<comment type="caution">
    <text evidence="17">The sequence shown here is derived from an EMBL/GenBank/DDBJ whole genome shotgun (WGS) entry which is preliminary data.</text>
</comment>
<feature type="compositionally biased region" description="Low complexity" evidence="13">
    <location>
        <begin position="139"/>
        <end position="157"/>
    </location>
</feature>
<dbReference type="InterPro" id="IPR055071">
    <property type="entry name" value="RA_PHLPP-like"/>
</dbReference>
<feature type="compositionally biased region" description="Low complexity" evidence="13">
    <location>
        <begin position="442"/>
        <end position="454"/>
    </location>
</feature>
<dbReference type="SMART" id="SM00044">
    <property type="entry name" value="CYCc"/>
    <property type="match status" value="1"/>
</dbReference>
<keyword evidence="18" id="KW-1185">Reference proteome</keyword>
<dbReference type="InterPro" id="IPR003591">
    <property type="entry name" value="Leu-rich_rpt_typical-subtyp"/>
</dbReference>
<feature type="domain" description="Ras-associating" evidence="15">
    <location>
        <begin position="730"/>
        <end position="820"/>
    </location>
</feature>
<feature type="compositionally biased region" description="Polar residues" evidence="13">
    <location>
        <begin position="286"/>
        <end position="298"/>
    </location>
</feature>
<dbReference type="PANTHER" id="PTHR48051">
    <property type="match status" value="1"/>
</dbReference>
<gene>
    <name evidence="17" type="ORF">BCR35DRAFT_300283</name>
</gene>
<feature type="compositionally biased region" description="Low complexity" evidence="13">
    <location>
        <begin position="12"/>
        <end position="29"/>
    </location>
</feature>
<keyword evidence="8" id="KW-0460">Magnesium</keyword>
<dbReference type="EC" id="4.6.1.1" evidence="3"/>